<dbReference type="RefSeq" id="WP_091368056.1">
    <property type="nucleotide sequence ID" value="NZ_LT629740.1"/>
</dbReference>
<organism evidence="2 3">
    <name type="scientific">Mucilaginibacter mallensis</name>
    <dbReference type="NCBI Taxonomy" id="652787"/>
    <lineage>
        <taxon>Bacteria</taxon>
        <taxon>Pseudomonadati</taxon>
        <taxon>Bacteroidota</taxon>
        <taxon>Sphingobacteriia</taxon>
        <taxon>Sphingobacteriales</taxon>
        <taxon>Sphingobacteriaceae</taxon>
        <taxon>Mucilaginibacter</taxon>
    </lineage>
</organism>
<accession>A0A1H1NCC3</accession>
<evidence type="ECO:0000256" key="1">
    <source>
        <dbReference type="SAM" id="Phobius"/>
    </source>
</evidence>
<feature type="transmembrane region" description="Helical" evidence="1">
    <location>
        <begin position="16"/>
        <end position="38"/>
    </location>
</feature>
<keyword evidence="3" id="KW-1185">Reference proteome</keyword>
<dbReference type="EMBL" id="LT629740">
    <property type="protein sequence ID" value="SDR96540.1"/>
    <property type="molecule type" value="Genomic_DNA"/>
</dbReference>
<keyword evidence="1" id="KW-0812">Transmembrane</keyword>
<feature type="transmembrane region" description="Helical" evidence="1">
    <location>
        <begin position="50"/>
        <end position="67"/>
    </location>
</feature>
<dbReference type="Proteomes" id="UP000199679">
    <property type="component" value="Chromosome I"/>
</dbReference>
<keyword evidence="1" id="KW-0472">Membrane</keyword>
<protein>
    <submittedName>
        <fullName evidence="2">Uncharacterized protein</fullName>
    </submittedName>
</protein>
<gene>
    <name evidence="2" type="ORF">SAMN05216490_0287</name>
</gene>
<reference evidence="2 3" key="1">
    <citation type="submission" date="2016-10" db="EMBL/GenBank/DDBJ databases">
        <authorList>
            <person name="de Groot N.N."/>
        </authorList>
    </citation>
    <scope>NUCLEOTIDE SEQUENCE [LARGE SCALE GENOMIC DNA]</scope>
    <source>
        <strain evidence="2 3">MP1X4</strain>
    </source>
</reference>
<dbReference type="STRING" id="652787.SAMN05216490_0287"/>
<dbReference type="OrthoDB" id="1376970at2"/>
<dbReference type="AlphaFoldDB" id="A0A1H1NCC3"/>
<evidence type="ECO:0000313" key="2">
    <source>
        <dbReference type="EMBL" id="SDR96540.1"/>
    </source>
</evidence>
<name>A0A1H1NCC3_MUCMA</name>
<proteinExistence type="predicted"/>
<sequence length="78" mass="8960">MSSNFNNRQKSLKRRFLLLGIIRLVCVVGAGFLIIIFSKKLNLNLSYTDKLIVGALFIVYGVARFVFSRKRGEFDDEE</sequence>
<evidence type="ECO:0000313" key="3">
    <source>
        <dbReference type="Proteomes" id="UP000199679"/>
    </source>
</evidence>
<keyword evidence="1" id="KW-1133">Transmembrane helix</keyword>